<accession>A0A843TKM0</accession>
<evidence type="ECO:0000313" key="1">
    <source>
        <dbReference type="EMBL" id="MQL70033.1"/>
    </source>
</evidence>
<dbReference type="EMBL" id="NMUH01000054">
    <property type="protein sequence ID" value="MQL70033.1"/>
    <property type="molecule type" value="Genomic_DNA"/>
</dbReference>
<organism evidence="1 2">
    <name type="scientific">Colocasia esculenta</name>
    <name type="common">Wild taro</name>
    <name type="synonym">Arum esculentum</name>
    <dbReference type="NCBI Taxonomy" id="4460"/>
    <lineage>
        <taxon>Eukaryota</taxon>
        <taxon>Viridiplantae</taxon>
        <taxon>Streptophyta</taxon>
        <taxon>Embryophyta</taxon>
        <taxon>Tracheophyta</taxon>
        <taxon>Spermatophyta</taxon>
        <taxon>Magnoliopsida</taxon>
        <taxon>Liliopsida</taxon>
        <taxon>Araceae</taxon>
        <taxon>Aroideae</taxon>
        <taxon>Colocasieae</taxon>
        <taxon>Colocasia</taxon>
    </lineage>
</organism>
<comment type="caution">
    <text evidence="1">The sequence shown here is derived from an EMBL/GenBank/DDBJ whole genome shotgun (WGS) entry which is preliminary data.</text>
</comment>
<gene>
    <name evidence="1" type="ORF">Taro_002343</name>
</gene>
<protein>
    <submittedName>
        <fullName evidence="1">Uncharacterized protein</fullName>
    </submittedName>
</protein>
<dbReference type="Proteomes" id="UP000652761">
    <property type="component" value="Unassembled WGS sequence"/>
</dbReference>
<keyword evidence="2" id="KW-1185">Reference proteome</keyword>
<proteinExistence type="predicted"/>
<sequence>MEKLEPWTNRLQLRLEACASFGKVSFLKVSLDSDQYARLLDEQLIIFAKLLGFVITKKGEIDDQFIPMQFKASIFV</sequence>
<evidence type="ECO:0000313" key="2">
    <source>
        <dbReference type="Proteomes" id="UP000652761"/>
    </source>
</evidence>
<dbReference type="AlphaFoldDB" id="A0A843TKM0"/>
<name>A0A843TKM0_COLES</name>
<reference evidence="1" key="1">
    <citation type="submission" date="2017-07" db="EMBL/GenBank/DDBJ databases">
        <title>Taro Niue Genome Assembly and Annotation.</title>
        <authorList>
            <person name="Atibalentja N."/>
            <person name="Keating K."/>
            <person name="Fields C.J."/>
        </authorList>
    </citation>
    <scope>NUCLEOTIDE SEQUENCE</scope>
    <source>
        <strain evidence="1">Niue_2</strain>
        <tissue evidence="1">Leaf</tissue>
    </source>
</reference>